<evidence type="ECO:0000259" key="2">
    <source>
        <dbReference type="Pfam" id="PF24458"/>
    </source>
</evidence>
<evidence type="ECO:0000313" key="4">
    <source>
        <dbReference type="Proteomes" id="UP000281431"/>
    </source>
</evidence>
<dbReference type="OrthoDB" id="157634at2157"/>
<feature type="region of interest" description="Disordered" evidence="1">
    <location>
        <begin position="1"/>
        <end position="39"/>
    </location>
</feature>
<evidence type="ECO:0000256" key="1">
    <source>
        <dbReference type="SAM" id="MobiDB-lite"/>
    </source>
</evidence>
<dbReference type="Pfam" id="PF24458">
    <property type="entry name" value="DUF7573"/>
    <property type="match status" value="1"/>
</dbReference>
<comment type="caution">
    <text evidence="3">The sequence shown here is derived from an EMBL/GenBank/DDBJ whole genome shotgun (WGS) entry which is preliminary data.</text>
</comment>
<name>A0A3N6MC73_NATCH</name>
<dbReference type="AlphaFoldDB" id="A0A3N6MC73"/>
<proteinExistence type="predicted"/>
<keyword evidence="4" id="KW-1185">Reference proteome</keyword>
<feature type="domain" description="DUF7573" evidence="2">
    <location>
        <begin position="39"/>
        <end position="74"/>
    </location>
</feature>
<dbReference type="InterPro" id="IPR055995">
    <property type="entry name" value="DUF7573"/>
</dbReference>
<organism evidence="3 4">
    <name type="scientific">Natrarchaeobius chitinivorans</name>
    <dbReference type="NCBI Taxonomy" id="1679083"/>
    <lineage>
        <taxon>Archaea</taxon>
        <taxon>Methanobacteriati</taxon>
        <taxon>Methanobacteriota</taxon>
        <taxon>Stenosarchaea group</taxon>
        <taxon>Halobacteria</taxon>
        <taxon>Halobacteriales</taxon>
        <taxon>Natrialbaceae</taxon>
        <taxon>Natrarchaeobius</taxon>
    </lineage>
</organism>
<gene>
    <name evidence="3" type="ORF">EA472_07155</name>
</gene>
<protein>
    <recommendedName>
        <fullName evidence="2">DUF7573 domain-containing protein</fullName>
    </recommendedName>
</protein>
<dbReference type="EMBL" id="REFZ01000004">
    <property type="protein sequence ID" value="RQH01484.1"/>
    <property type="molecule type" value="Genomic_DNA"/>
</dbReference>
<accession>A0A3N6MC73</accession>
<evidence type="ECO:0000313" key="3">
    <source>
        <dbReference type="EMBL" id="RQH01484.1"/>
    </source>
</evidence>
<reference evidence="3 4" key="1">
    <citation type="submission" date="2018-10" db="EMBL/GenBank/DDBJ databases">
        <title>Natrarchaeobius chitinivorans gen. nov., sp. nov., and Natrarchaeobius haloalkaliphilus sp. nov., alkaliphilic, chitin-utilizing haloarchaea from hypersaline alkaline lakes.</title>
        <authorList>
            <person name="Sorokin D.Y."/>
            <person name="Elcheninov A.G."/>
            <person name="Kostrikina N.A."/>
            <person name="Bale N.J."/>
            <person name="Sinninghe Damste J.S."/>
            <person name="Khijniak T.V."/>
            <person name="Kublanov I.V."/>
            <person name="Toshchakov S.V."/>
        </authorList>
    </citation>
    <scope>NUCLEOTIDE SEQUENCE [LARGE SCALE GENOMIC DNA]</scope>
    <source>
        <strain evidence="3 4">AArcht7</strain>
    </source>
</reference>
<dbReference type="Proteomes" id="UP000281431">
    <property type="component" value="Unassembled WGS sequence"/>
</dbReference>
<sequence>MREAADGTPYSGDSEVAGDATDDESRTDSTPDDELEAPRTTYAWGEYTCGRCGDACERVWRDDGAYVCADCKAW</sequence>